<dbReference type="InterPro" id="IPR032867">
    <property type="entry name" value="DYW_dom"/>
</dbReference>
<dbReference type="GO" id="GO:0048731">
    <property type="term" value="P:system development"/>
    <property type="evidence" value="ECO:0007669"/>
    <property type="project" value="UniProtKB-ARBA"/>
</dbReference>
<dbReference type="InterPro" id="IPR046848">
    <property type="entry name" value="E_motif"/>
</dbReference>
<accession>A0ABC8R6R9</accession>
<evidence type="ECO:0000313" key="5">
    <source>
        <dbReference type="EMBL" id="CAK9140701.1"/>
    </source>
</evidence>
<dbReference type="NCBIfam" id="TIGR00756">
    <property type="entry name" value="PPR"/>
    <property type="match status" value="12"/>
</dbReference>
<dbReference type="InterPro" id="IPR011990">
    <property type="entry name" value="TPR-like_helical_dom_sf"/>
</dbReference>
<dbReference type="PANTHER" id="PTHR47926">
    <property type="entry name" value="PENTATRICOPEPTIDE REPEAT-CONTAINING PROTEIN"/>
    <property type="match status" value="1"/>
</dbReference>
<feature type="repeat" description="PPR" evidence="3">
    <location>
        <begin position="522"/>
        <end position="556"/>
    </location>
</feature>
<dbReference type="Proteomes" id="UP001642360">
    <property type="component" value="Unassembled WGS sequence"/>
</dbReference>
<feature type="repeat" description="PPR" evidence="3">
    <location>
        <begin position="622"/>
        <end position="656"/>
    </location>
</feature>
<evidence type="ECO:0000259" key="4">
    <source>
        <dbReference type="Pfam" id="PF14432"/>
    </source>
</evidence>
<dbReference type="FunFam" id="1.25.40.10:FF:000366">
    <property type="entry name" value="Pentatricopeptide (PPR) repeat-containing protein"/>
    <property type="match status" value="1"/>
</dbReference>
<sequence>MCLLRCRGHKLYTPSMTLSLLRCFRSLSTLSLPIQDAPKTNLYQCNKRLEELLKLGRVDEARNLFDEMIQRDSVTWNSMISGYSQNGLVDDARVLFDSFMGKNVRTWTAMLTGYAKRGRIKEAFEVFEAIPERNIVSWNAMISGYVQNGDLFSARKLFDAMIERNVSSWNSMITGYCHCCRMSEARELFEKMEEKNLVSWMVMVSGYVQVNKFIEAWGLFLRMHRSEVRLDQSIFVVTLSAILGLDDVDLIENLRTLIIKTGYEEDVVVGTAILNAYTRNGCLDCAMKFFEMMPEKNEYSWTTMIAANSQCGRLNDAIALYERVPEQGISTLTAMMTAYAQNGRIFEARHMFDEMKNLTVLTWNAIIAGYAQNGMLEEAKDLFLRMPARNSASWAAMIAGLVQNGASNEALEVLAELHRSGIVPSHSSFTSALFACANVGAIEAGRQIHSLAIKSGCQYNSYVGNGLISMYAKCKNMENVTQVFGSMRVRDTVSWNSLITSFSDNHMLDDAVSTFRKMPKRDVVSWTAIISAHVQGGQGEVALQLFLDMLGHGVKPKELTVTSLLSACGSLGATNVGEQIHALIYKVGFDLCLFVGNALVTMYFKFGSEEGCMVFQEMAERDVVTFNAVLAGCAHNGLGKEAIEIFEKMKAERVSPDQITFLGLLCACSHAGLVDEGWAYFNSMSQDYGIMPLIYHYTCMVDLLGRSGRLYEAECLIENMPVEPDTVIWEALLAACRIHRNIKTGQRVAEKLFQMGTQKSGAYVLLSNIYASQGMWDKVGEVRKLMFDQGVNKEPGISWIQIKNKLHTFLTGDKTHDQVKAIYSALNEFHMHFQAAGYLPDTNFVFHDVEEEQKQNELLYHSEKIAVVFGILKSPTGSPIRIMKNLRICGDCHNFMKFMSNVTQRKIVIRDGNRFHHFFDGSCSCGDYW</sequence>
<feature type="repeat" description="PPR" evidence="3">
    <location>
        <begin position="103"/>
        <end position="137"/>
    </location>
</feature>
<dbReference type="FunFam" id="1.25.40.10:FF:000393">
    <property type="entry name" value="Pentatricopeptide repeat-containing protein At1g20230"/>
    <property type="match status" value="1"/>
</dbReference>
<dbReference type="AlphaFoldDB" id="A0ABC8R6R9"/>
<feature type="repeat" description="PPR" evidence="3">
    <location>
        <begin position="72"/>
        <end position="102"/>
    </location>
</feature>
<feature type="repeat" description="PPR" evidence="3">
    <location>
        <begin position="165"/>
        <end position="199"/>
    </location>
</feature>
<evidence type="ECO:0000313" key="6">
    <source>
        <dbReference type="Proteomes" id="UP001642360"/>
    </source>
</evidence>
<dbReference type="InterPro" id="IPR046960">
    <property type="entry name" value="PPR_At4g14850-like_plant"/>
</dbReference>
<organism evidence="5 6">
    <name type="scientific">Ilex paraguariensis</name>
    <name type="common">yerba mate</name>
    <dbReference type="NCBI Taxonomy" id="185542"/>
    <lineage>
        <taxon>Eukaryota</taxon>
        <taxon>Viridiplantae</taxon>
        <taxon>Streptophyta</taxon>
        <taxon>Embryophyta</taxon>
        <taxon>Tracheophyta</taxon>
        <taxon>Spermatophyta</taxon>
        <taxon>Magnoliopsida</taxon>
        <taxon>eudicotyledons</taxon>
        <taxon>Gunneridae</taxon>
        <taxon>Pentapetalae</taxon>
        <taxon>asterids</taxon>
        <taxon>campanulids</taxon>
        <taxon>Aquifoliales</taxon>
        <taxon>Aquifoliaceae</taxon>
        <taxon>Ilex</taxon>
    </lineage>
</organism>
<dbReference type="PANTHER" id="PTHR47926:SF533">
    <property type="entry name" value="DYW DOMAIN-CONTAINING PROTEIN"/>
    <property type="match status" value="1"/>
</dbReference>
<evidence type="ECO:0000256" key="2">
    <source>
        <dbReference type="ARBA" id="ARBA00022737"/>
    </source>
</evidence>
<keyword evidence="6" id="KW-1185">Reference proteome</keyword>
<protein>
    <recommendedName>
        <fullName evidence="4">DYW domain-containing protein</fullName>
    </recommendedName>
</protein>
<dbReference type="Gene3D" id="1.25.40.10">
    <property type="entry name" value="Tetratricopeptide repeat domain"/>
    <property type="match status" value="7"/>
</dbReference>
<proteinExistence type="inferred from homology"/>
<comment type="caution">
    <text evidence="5">The sequence shown here is derived from an EMBL/GenBank/DDBJ whole genome shotgun (WGS) entry which is preliminary data.</text>
</comment>
<dbReference type="FunFam" id="1.25.40.10:FF:002130">
    <property type="entry name" value="Pentatricopeptide repeat-containing protein mitochondrial"/>
    <property type="match status" value="1"/>
</dbReference>
<feature type="repeat" description="PPR" evidence="3">
    <location>
        <begin position="390"/>
        <end position="424"/>
    </location>
</feature>
<dbReference type="SUPFAM" id="SSF48452">
    <property type="entry name" value="TPR-like"/>
    <property type="match status" value="1"/>
</dbReference>
<dbReference type="InterPro" id="IPR002885">
    <property type="entry name" value="PPR_rpt"/>
</dbReference>
<dbReference type="Pfam" id="PF20431">
    <property type="entry name" value="E_motif"/>
    <property type="match status" value="1"/>
</dbReference>
<feature type="repeat" description="PPR" evidence="3">
    <location>
        <begin position="491"/>
        <end position="521"/>
    </location>
</feature>
<dbReference type="FunFam" id="1.25.40.10:FF:000031">
    <property type="entry name" value="Pentatricopeptide repeat-containing protein mitochondrial"/>
    <property type="match status" value="1"/>
</dbReference>
<comment type="similarity">
    <text evidence="1">Belongs to the PPR family. PCMP-H subfamily.</text>
</comment>
<feature type="repeat" description="PPR" evidence="3">
    <location>
        <begin position="297"/>
        <end position="331"/>
    </location>
</feature>
<evidence type="ECO:0000256" key="1">
    <source>
        <dbReference type="ARBA" id="ARBA00006643"/>
    </source>
</evidence>
<name>A0ABC8R6R9_9AQUA</name>
<dbReference type="FunFam" id="1.25.40.10:FF:000125">
    <property type="entry name" value="Pentatricopeptide repeat-containing protein"/>
    <property type="match status" value="1"/>
</dbReference>
<dbReference type="Pfam" id="PF01535">
    <property type="entry name" value="PPR"/>
    <property type="match status" value="13"/>
</dbReference>
<feature type="domain" description="DYW" evidence="4">
    <location>
        <begin position="837"/>
        <end position="929"/>
    </location>
</feature>
<dbReference type="Pfam" id="PF14432">
    <property type="entry name" value="DYW_deaminase"/>
    <property type="match status" value="1"/>
</dbReference>
<evidence type="ECO:0000256" key="3">
    <source>
        <dbReference type="PROSITE-ProRule" id="PRU00708"/>
    </source>
</evidence>
<dbReference type="Pfam" id="PF13041">
    <property type="entry name" value="PPR_2"/>
    <property type="match status" value="2"/>
</dbReference>
<dbReference type="EMBL" id="CAUOFW020001066">
    <property type="protein sequence ID" value="CAK9140701.1"/>
    <property type="molecule type" value="Genomic_DNA"/>
</dbReference>
<feature type="repeat" description="PPR" evidence="3">
    <location>
        <begin position="359"/>
        <end position="389"/>
    </location>
</feature>
<dbReference type="PROSITE" id="PS51375">
    <property type="entry name" value="PPR"/>
    <property type="match status" value="9"/>
</dbReference>
<gene>
    <name evidence="5" type="ORF">ILEXP_LOCUS8210</name>
</gene>
<reference evidence="5 6" key="1">
    <citation type="submission" date="2024-02" db="EMBL/GenBank/DDBJ databases">
        <authorList>
            <person name="Vignale AGUSTIN F."/>
            <person name="Sosa J E."/>
            <person name="Modenutti C."/>
        </authorList>
    </citation>
    <scope>NUCLEOTIDE SEQUENCE [LARGE SCALE GENOMIC DNA]</scope>
</reference>
<keyword evidence="2" id="KW-0677">Repeat</keyword>